<proteinExistence type="predicted"/>
<dbReference type="RefSeq" id="XP_037213578.1">
    <property type="nucleotide sequence ID" value="XM_037370022.1"/>
</dbReference>
<evidence type="ECO:0000313" key="2">
    <source>
        <dbReference type="Proteomes" id="UP000636479"/>
    </source>
</evidence>
<reference evidence="1" key="1">
    <citation type="submission" date="2020-05" db="EMBL/GenBank/DDBJ databases">
        <title>Mycena genomes resolve the evolution of fungal bioluminescence.</title>
        <authorList>
            <person name="Tsai I.J."/>
        </authorList>
    </citation>
    <scope>NUCLEOTIDE SEQUENCE</scope>
    <source>
        <strain evidence="1">171206Taipei</strain>
    </source>
</reference>
<dbReference type="EMBL" id="JACAZF010000016">
    <property type="protein sequence ID" value="KAF7289849.1"/>
    <property type="molecule type" value="Genomic_DNA"/>
</dbReference>
<dbReference type="AlphaFoldDB" id="A0A8H6RYV2"/>
<dbReference type="Proteomes" id="UP000636479">
    <property type="component" value="Unassembled WGS sequence"/>
</dbReference>
<gene>
    <name evidence="1" type="ORF">MIND_01359300</name>
</gene>
<protein>
    <submittedName>
        <fullName evidence="1">Arrestin-N domain-containing protein</fullName>
    </submittedName>
</protein>
<dbReference type="InterPro" id="IPR014752">
    <property type="entry name" value="Arrestin-like_C"/>
</dbReference>
<evidence type="ECO:0000313" key="1">
    <source>
        <dbReference type="EMBL" id="KAF7289849.1"/>
    </source>
</evidence>
<keyword evidence="2" id="KW-1185">Reference proteome</keyword>
<dbReference type="OrthoDB" id="3261578at2759"/>
<dbReference type="GeneID" id="59352538"/>
<organism evidence="1 2">
    <name type="scientific">Mycena indigotica</name>
    <dbReference type="NCBI Taxonomy" id="2126181"/>
    <lineage>
        <taxon>Eukaryota</taxon>
        <taxon>Fungi</taxon>
        <taxon>Dikarya</taxon>
        <taxon>Basidiomycota</taxon>
        <taxon>Agaricomycotina</taxon>
        <taxon>Agaricomycetes</taxon>
        <taxon>Agaricomycetidae</taxon>
        <taxon>Agaricales</taxon>
        <taxon>Marasmiineae</taxon>
        <taxon>Mycenaceae</taxon>
        <taxon>Mycena</taxon>
    </lineage>
</organism>
<sequence>MAHPEPPSYLDNLDSDLPVYDELPTQSAVHNSEPRPFEYQIKDSNGWWAMLTVKGDGRLSNATEPTILQGTNVTGSVKLALRKAEPIQAIHITVRGEVLGGTPAESTGVPIVFLKVKKALWSSSEGDTNEPSKTESASGLPLQGDYHWPFSIELPAEITNNNKSYRLPKSFGTGIGYFTLQYVVELHIVRPALHLGRDEKLPVIFNYFPLSKPAAPSPLRALAYQENSPLLGPDADPEGWNTKSFIISGEIFSTRKVDNILVKLSLAKPLSYTRSVSIPCALTIESTDQEVVDLLSKPEAPMIYLECTTQQNPQQYRTTMEPCAKASLWTPPGGERGQLMGEIHLKPTLYPSTNFAAYGYRVVYTVALFPFQAIGFKQTGDIEPVEGSRQVVEICTQYAPGPRPKTYSPVPGPGEGRSDVIDSYYRLRAATTMEVASEEPLWE</sequence>
<name>A0A8H6RYV2_9AGAR</name>
<accession>A0A8H6RYV2</accession>
<comment type="caution">
    <text evidence="1">The sequence shown here is derived from an EMBL/GenBank/DDBJ whole genome shotgun (WGS) entry which is preliminary data.</text>
</comment>
<dbReference type="Gene3D" id="2.60.40.640">
    <property type="match status" value="1"/>
</dbReference>